<dbReference type="Proteomes" id="UP000307440">
    <property type="component" value="Unassembled WGS sequence"/>
</dbReference>
<keyword evidence="2" id="KW-1185">Reference proteome</keyword>
<dbReference type="EMBL" id="ML210175">
    <property type="protein sequence ID" value="TFK26453.1"/>
    <property type="molecule type" value="Genomic_DNA"/>
</dbReference>
<sequence>MHAPRFANIDPCKAEANAPLLIVLICIASGLPSKSCCAEQPLPNIRPGGKEGYVMGLHLEVNNTAAELKITT</sequence>
<name>A0A5C3L1N8_COPMA</name>
<gene>
    <name evidence="1" type="ORF">FA15DRAFT_667550</name>
</gene>
<proteinExistence type="predicted"/>
<evidence type="ECO:0000313" key="1">
    <source>
        <dbReference type="EMBL" id="TFK26453.1"/>
    </source>
</evidence>
<protein>
    <submittedName>
        <fullName evidence="1">Uncharacterized protein</fullName>
    </submittedName>
</protein>
<reference evidence="1 2" key="1">
    <citation type="journal article" date="2019" name="Nat. Ecol. Evol.">
        <title>Megaphylogeny resolves global patterns of mushroom evolution.</title>
        <authorList>
            <person name="Varga T."/>
            <person name="Krizsan K."/>
            <person name="Foldi C."/>
            <person name="Dima B."/>
            <person name="Sanchez-Garcia M."/>
            <person name="Sanchez-Ramirez S."/>
            <person name="Szollosi G.J."/>
            <person name="Szarkandi J.G."/>
            <person name="Papp V."/>
            <person name="Albert L."/>
            <person name="Andreopoulos W."/>
            <person name="Angelini C."/>
            <person name="Antonin V."/>
            <person name="Barry K.W."/>
            <person name="Bougher N.L."/>
            <person name="Buchanan P."/>
            <person name="Buyck B."/>
            <person name="Bense V."/>
            <person name="Catcheside P."/>
            <person name="Chovatia M."/>
            <person name="Cooper J."/>
            <person name="Damon W."/>
            <person name="Desjardin D."/>
            <person name="Finy P."/>
            <person name="Geml J."/>
            <person name="Haridas S."/>
            <person name="Hughes K."/>
            <person name="Justo A."/>
            <person name="Karasinski D."/>
            <person name="Kautmanova I."/>
            <person name="Kiss B."/>
            <person name="Kocsube S."/>
            <person name="Kotiranta H."/>
            <person name="LaButti K.M."/>
            <person name="Lechner B.E."/>
            <person name="Liimatainen K."/>
            <person name="Lipzen A."/>
            <person name="Lukacs Z."/>
            <person name="Mihaltcheva S."/>
            <person name="Morgado L.N."/>
            <person name="Niskanen T."/>
            <person name="Noordeloos M.E."/>
            <person name="Ohm R.A."/>
            <person name="Ortiz-Santana B."/>
            <person name="Ovrebo C."/>
            <person name="Racz N."/>
            <person name="Riley R."/>
            <person name="Savchenko A."/>
            <person name="Shiryaev A."/>
            <person name="Soop K."/>
            <person name="Spirin V."/>
            <person name="Szebenyi C."/>
            <person name="Tomsovsky M."/>
            <person name="Tulloss R.E."/>
            <person name="Uehling J."/>
            <person name="Grigoriev I.V."/>
            <person name="Vagvolgyi C."/>
            <person name="Papp T."/>
            <person name="Martin F.M."/>
            <person name="Miettinen O."/>
            <person name="Hibbett D.S."/>
            <person name="Nagy L.G."/>
        </authorList>
    </citation>
    <scope>NUCLEOTIDE SEQUENCE [LARGE SCALE GENOMIC DNA]</scope>
    <source>
        <strain evidence="1 2">CBS 121175</strain>
    </source>
</reference>
<evidence type="ECO:0000313" key="2">
    <source>
        <dbReference type="Proteomes" id="UP000307440"/>
    </source>
</evidence>
<dbReference type="AlphaFoldDB" id="A0A5C3L1N8"/>
<accession>A0A5C3L1N8</accession>
<organism evidence="1 2">
    <name type="scientific">Coprinopsis marcescibilis</name>
    <name type="common">Agaric fungus</name>
    <name type="synonym">Psathyrella marcescibilis</name>
    <dbReference type="NCBI Taxonomy" id="230819"/>
    <lineage>
        <taxon>Eukaryota</taxon>
        <taxon>Fungi</taxon>
        <taxon>Dikarya</taxon>
        <taxon>Basidiomycota</taxon>
        <taxon>Agaricomycotina</taxon>
        <taxon>Agaricomycetes</taxon>
        <taxon>Agaricomycetidae</taxon>
        <taxon>Agaricales</taxon>
        <taxon>Agaricineae</taxon>
        <taxon>Psathyrellaceae</taxon>
        <taxon>Coprinopsis</taxon>
    </lineage>
</organism>